<protein>
    <submittedName>
        <fullName evidence="3">Alpha/beta hydrolase</fullName>
    </submittedName>
</protein>
<keyword evidence="1 3" id="KW-0378">Hydrolase</keyword>
<dbReference type="GO" id="GO:0016787">
    <property type="term" value="F:hydrolase activity"/>
    <property type="evidence" value="ECO:0007669"/>
    <property type="project" value="UniProtKB-KW"/>
</dbReference>
<keyword evidence="4" id="KW-1185">Reference proteome</keyword>
<gene>
    <name evidence="3" type="ORF">GCM10022416_56350</name>
</gene>
<dbReference type="RefSeq" id="WP_345024708.1">
    <property type="nucleotide sequence ID" value="NZ_BAABDO010000134.1"/>
</dbReference>
<sequence length="333" mass="34554">MPMHPQTVRYLEMLAPLAALEGQEPALAETRRAAEAALRARPRRGRELPHVADLSVPGGGGAARVRLYRPEPPGGAPLPALVYLHGGGWVLGGLDSVDDACRDLAAATGCAVVSVGYRLAPEHPFPAAVRDAWAVTAAVAREPGRFGADPAAVAVGGDSAGGNLAAAVALIARDRGLRLAHQLLVYPVTDTALDTPSYAAYGRGYGLDAAAMARCLEMYRGGADPSDPLLAPLRAPDLSGLAPATVITAELDVLRDEGEAYARRLAEAGVPVELRRYEGVVHSFFLLPEHFDAAVDALRFAAGRLRAAFSAARAAAGGGRQEKRLPSASSAGL</sequence>
<comment type="caution">
    <text evidence="3">The sequence shown here is derived from an EMBL/GenBank/DDBJ whole genome shotgun (WGS) entry which is preliminary data.</text>
</comment>
<name>A0ABP7ZIF6_9ACTN</name>
<feature type="domain" description="Alpha/beta hydrolase fold-3" evidence="2">
    <location>
        <begin position="81"/>
        <end position="285"/>
    </location>
</feature>
<dbReference type="InterPro" id="IPR050300">
    <property type="entry name" value="GDXG_lipolytic_enzyme"/>
</dbReference>
<dbReference type="InterPro" id="IPR013094">
    <property type="entry name" value="AB_hydrolase_3"/>
</dbReference>
<accession>A0ABP7ZIF6</accession>
<dbReference type="SUPFAM" id="SSF53474">
    <property type="entry name" value="alpha/beta-Hydrolases"/>
    <property type="match status" value="1"/>
</dbReference>
<dbReference type="PANTHER" id="PTHR48081">
    <property type="entry name" value="AB HYDROLASE SUPERFAMILY PROTEIN C4A8.06C"/>
    <property type="match status" value="1"/>
</dbReference>
<evidence type="ECO:0000313" key="3">
    <source>
        <dbReference type="EMBL" id="GAA4155666.1"/>
    </source>
</evidence>
<dbReference type="EMBL" id="BAABDO010000134">
    <property type="protein sequence ID" value="GAA4155666.1"/>
    <property type="molecule type" value="Genomic_DNA"/>
</dbReference>
<proteinExistence type="predicted"/>
<evidence type="ECO:0000259" key="2">
    <source>
        <dbReference type="Pfam" id="PF07859"/>
    </source>
</evidence>
<dbReference type="Gene3D" id="3.40.50.1820">
    <property type="entry name" value="alpha/beta hydrolase"/>
    <property type="match status" value="1"/>
</dbReference>
<evidence type="ECO:0000256" key="1">
    <source>
        <dbReference type="ARBA" id="ARBA00022801"/>
    </source>
</evidence>
<organism evidence="3 4">
    <name type="scientific">Actinomadura keratinilytica</name>
    <dbReference type="NCBI Taxonomy" id="547461"/>
    <lineage>
        <taxon>Bacteria</taxon>
        <taxon>Bacillati</taxon>
        <taxon>Actinomycetota</taxon>
        <taxon>Actinomycetes</taxon>
        <taxon>Streptosporangiales</taxon>
        <taxon>Thermomonosporaceae</taxon>
        <taxon>Actinomadura</taxon>
    </lineage>
</organism>
<reference evidence="4" key="1">
    <citation type="journal article" date="2019" name="Int. J. Syst. Evol. Microbiol.">
        <title>The Global Catalogue of Microorganisms (GCM) 10K type strain sequencing project: providing services to taxonomists for standard genome sequencing and annotation.</title>
        <authorList>
            <consortium name="The Broad Institute Genomics Platform"/>
            <consortium name="The Broad Institute Genome Sequencing Center for Infectious Disease"/>
            <person name="Wu L."/>
            <person name="Ma J."/>
        </authorList>
    </citation>
    <scope>NUCLEOTIDE SEQUENCE [LARGE SCALE GENOMIC DNA]</scope>
    <source>
        <strain evidence="4">JCM 17316</strain>
    </source>
</reference>
<evidence type="ECO:0000313" key="4">
    <source>
        <dbReference type="Proteomes" id="UP001500266"/>
    </source>
</evidence>
<dbReference type="PANTHER" id="PTHR48081:SF8">
    <property type="entry name" value="ALPHA_BETA HYDROLASE FOLD-3 DOMAIN-CONTAINING PROTEIN-RELATED"/>
    <property type="match status" value="1"/>
</dbReference>
<dbReference type="InterPro" id="IPR029058">
    <property type="entry name" value="AB_hydrolase_fold"/>
</dbReference>
<dbReference type="Pfam" id="PF07859">
    <property type="entry name" value="Abhydrolase_3"/>
    <property type="match status" value="1"/>
</dbReference>
<dbReference type="Proteomes" id="UP001500266">
    <property type="component" value="Unassembled WGS sequence"/>
</dbReference>